<evidence type="ECO:0000313" key="2">
    <source>
        <dbReference type="Proteomes" id="UP000676336"/>
    </source>
</evidence>
<organism evidence="1 2">
    <name type="scientific">Rotaria magnacalcarata</name>
    <dbReference type="NCBI Taxonomy" id="392030"/>
    <lineage>
        <taxon>Eukaryota</taxon>
        <taxon>Metazoa</taxon>
        <taxon>Spiralia</taxon>
        <taxon>Gnathifera</taxon>
        <taxon>Rotifera</taxon>
        <taxon>Eurotatoria</taxon>
        <taxon>Bdelloidea</taxon>
        <taxon>Philodinida</taxon>
        <taxon>Philodinidae</taxon>
        <taxon>Rotaria</taxon>
    </lineage>
</organism>
<feature type="non-terminal residue" evidence="1">
    <location>
        <position position="1"/>
    </location>
</feature>
<dbReference type="EMBL" id="CAJOBI010333171">
    <property type="protein sequence ID" value="CAF5201789.1"/>
    <property type="molecule type" value="Genomic_DNA"/>
</dbReference>
<evidence type="ECO:0000313" key="1">
    <source>
        <dbReference type="EMBL" id="CAF5201789.1"/>
    </source>
</evidence>
<proteinExistence type="predicted"/>
<dbReference type="Proteomes" id="UP000676336">
    <property type="component" value="Unassembled WGS sequence"/>
</dbReference>
<accession>A0A8S3IP91</accession>
<name>A0A8S3IP91_9BILA</name>
<reference evidence="1" key="1">
    <citation type="submission" date="2021-02" db="EMBL/GenBank/DDBJ databases">
        <authorList>
            <person name="Nowell W R."/>
        </authorList>
    </citation>
    <scope>NUCLEOTIDE SEQUENCE</scope>
</reference>
<gene>
    <name evidence="1" type="ORF">SMN809_LOCUS75725</name>
</gene>
<sequence length="169" mass="19481">ESTEIHDCNPILLDIKTDSPGIMKLYLVLIKAKQDALKFLQPLQRFSPWRDNFEKDDKQTSEKLSKLTPKQLIQKYKLARSQLAFTFCTSDRDGNSLPEWNTTIYSTILEEENSDSSQEKVVNCPRCLCTININDGVAVDQETVVVERKNCKRKNEKSNPIKKQRSLDD</sequence>
<comment type="caution">
    <text evidence="1">The sequence shown here is derived from an EMBL/GenBank/DDBJ whole genome shotgun (WGS) entry which is preliminary data.</text>
</comment>
<dbReference type="AlphaFoldDB" id="A0A8S3IP91"/>
<protein>
    <submittedName>
        <fullName evidence="1">Uncharacterized protein</fullName>
    </submittedName>
</protein>